<dbReference type="EMBL" id="JBHSAV010000043">
    <property type="protein sequence ID" value="MFC3976547.1"/>
    <property type="molecule type" value="Genomic_DNA"/>
</dbReference>
<comment type="caution">
    <text evidence="1">The sequence shown here is derived from an EMBL/GenBank/DDBJ whole genome shotgun (WGS) entry which is preliminary data.</text>
</comment>
<reference evidence="2" key="1">
    <citation type="journal article" date="2019" name="Int. J. Syst. Evol. Microbiol.">
        <title>The Global Catalogue of Microorganisms (GCM) 10K type strain sequencing project: providing services to taxonomists for standard genome sequencing and annotation.</title>
        <authorList>
            <consortium name="The Broad Institute Genomics Platform"/>
            <consortium name="The Broad Institute Genome Sequencing Center for Infectious Disease"/>
            <person name="Wu L."/>
            <person name="Ma J."/>
        </authorList>
    </citation>
    <scope>NUCLEOTIDE SEQUENCE [LARGE SCALE GENOMIC DNA]</scope>
    <source>
        <strain evidence="2">CECT 8551</strain>
    </source>
</reference>
<protein>
    <recommendedName>
        <fullName evidence="3">YceI-like domain-containing protein</fullName>
    </recommendedName>
</protein>
<keyword evidence="2" id="KW-1185">Reference proteome</keyword>
<evidence type="ECO:0000313" key="2">
    <source>
        <dbReference type="Proteomes" id="UP001595766"/>
    </source>
</evidence>
<dbReference type="Proteomes" id="UP001595766">
    <property type="component" value="Unassembled WGS sequence"/>
</dbReference>
<dbReference type="InterPro" id="IPR036761">
    <property type="entry name" value="TTHA0802/YceI-like_sf"/>
</dbReference>
<accession>A0ABV8EKA7</accession>
<sequence length="173" mass="19640">MHILLALIFITYQLFLPDNHLIINNKVITVHGNTSLGSFKCDYVNQGLKDTLYVNDSYSKKAIEFDILVREFGCGNFILNSDFRKTIKAEEYPKAKVAVTNLRQHGKNYTCDLTVNLVGKKLQYNKIALSKSDKQLTANIILNFEELDLSPPRKMGGLIKVEEQLALEIKLGF</sequence>
<name>A0ABV8EKA7_9BACT</name>
<organism evidence="1 2">
    <name type="scientific">Belliella kenyensis</name>
    <dbReference type="NCBI Taxonomy" id="1472724"/>
    <lineage>
        <taxon>Bacteria</taxon>
        <taxon>Pseudomonadati</taxon>
        <taxon>Bacteroidota</taxon>
        <taxon>Cytophagia</taxon>
        <taxon>Cytophagales</taxon>
        <taxon>Cyclobacteriaceae</taxon>
        <taxon>Belliella</taxon>
    </lineage>
</organism>
<gene>
    <name evidence="1" type="ORF">ACFOUP_09190</name>
</gene>
<proteinExistence type="predicted"/>
<dbReference type="RefSeq" id="WP_241296653.1">
    <property type="nucleotide sequence ID" value="NZ_JAKZGR010000015.1"/>
</dbReference>
<evidence type="ECO:0000313" key="1">
    <source>
        <dbReference type="EMBL" id="MFC3976547.1"/>
    </source>
</evidence>
<dbReference type="SUPFAM" id="SSF101874">
    <property type="entry name" value="YceI-like"/>
    <property type="match status" value="1"/>
</dbReference>
<dbReference type="Gene3D" id="2.40.128.110">
    <property type="entry name" value="Lipid/polyisoprenoid-binding, YceI-like"/>
    <property type="match status" value="1"/>
</dbReference>
<evidence type="ECO:0008006" key="3">
    <source>
        <dbReference type="Google" id="ProtNLM"/>
    </source>
</evidence>